<feature type="domain" description="BPTI/Kunitz inhibitor" evidence="5">
    <location>
        <begin position="189"/>
        <end position="238"/>
    </location>
</feature>
<dbReference type="InterPro" id="IPR050098">
    <property type="entry name" value="TFPI/VKTCI-like"/>
</dbReference>
<dbReference type="VEuPathDB" id="VectorBase:LOC119169374"/>
<dbReference type="EMBL" id="JABSTU010000007">
    <property type="protein sequence ID" value="KAH8024943.1"/>
    <property type="molecule type" value="Genomic_DNA"/>
</dbReference>
<dbReference type="SUPFAM" id="SSF57362">
    <property type="entry name" value="BPTI-like"/>
    <property type="match status" value="2"/>
</dbReference>
<feature type="transmembrane region" description="Helical" evidence="4">
    <location>
        <begin position="31"/>
        <end position="55"/>
    </location>
</feature>
<dbReference type="CDD" id="cd00109">
    <property type="entry name" value="Kunitz-type"/>
    <property type="match status" value="2"/>
</dbReference>
<dbReference type="AlphaFoldDB" id="A0A9J6DRY2"/>
<accession>A0A9J6DRY2</accession>
<keyword evidence="4" id="KW-0472">Membrane</keyword>
<dbReference type="Pfam" id="PF00014">
    <property type="entry name" value="Kunitz_BPTI"/>
    <property type="match status" value="1"/>
</dbReference>
<proteinExistence type="predicted"/>
<dbReference type="GO" id="GO:0005615">
    <property type="term" value="C:extracellular space"/>
    <property type="evidence" value="ECO:0007669"/>
    <property type="project" value="TreeGrafter"/>
</dbReference>
<name>A0A9J6DRY2_RHIMP</name>
<keyword evidence="2" id="KW-0722">Serine protease inhibitor</keyword>
<sequence length="334" mass="37779">MADVTSYQKKKKREGVLVVDFISISGDARTVIVLTWSAFILASLIVVLVYTGGALKHVGAGLNSRKRELKTGPCTDINEQKFLAYFDYELNLCSRFLGDLRYCLVGDNRFETRDDCRRACISPAFQKHRCKEVHFGFCLAPTDRVYNVVFSNGQCRLTKSILCLQGDNKFLNLEECQQFCCKNCNSEHCLAPPREGQCLSADLRYRFYFDNSTNQCLLHRGVCLKGRNRYRTLETCAEHFPLKIPQATFHTVFSHLASSVSLDMFGLPPIEKHGNFRKYPCWSPEVVRRPMSRADIVIAGLTTSTAGHVLCFSNQPGAVLIPAGVLREHKEQEQ</sequence>
<keyword evidence="7" id="KW-1185">Reference proteome</keyword>
<dbReference type="Gene3D" id="4.10.410.10">
    <property type="entry name" value="Pancreatic trypsin inhibitor Kunitz domain"/>
    <property type="match status" value="2"/>
</dbReference>
<evidence type="ECO:0000256" key="1">
    <source>
        <dbReference type="ARBA" id="ARBA00022690"/>
    </source>
</evidence>
<reference evidence="6" key="2">
    <citation type="submission" date="2021-09" db="EMBL/GenBank/DDBJ databases">
        <authorList>
            <person name="Jia N."/>
            <person name="Wang J."/>
            <person name="Shi W."/>
            <person name="Du L."/>
            <person name="Sun Y."/>
            <person name="Zhan W."/>
            <person name="Jiang J."/>
            <person name="Wang Q."/>
            <person name="Zhang B."/>
            <person name="Ji P."/>
            <person name="Sakyi L.B."/>
            <person name="Cui X."/>
            <person name="Yuan T."/>
            <person name="Jiang B."/>
            <person name="Yang W."/>
            <person name="Lam T.T.-Y."/>
            <person name="Chang Q."/>
            <person name="Ding S."/>
            <person name="Wang X."/>
            <person name="Zhu J."/>
            <person name="Ruan X."/>
            <person name="Zhao L."/>
            <person name="Wei J."/>
            <person name="Que T."/>
            <person name="Du C."/>
            <person name="Cheng J."/>
            <person name="Dai P."/>
            <person name="Han X."/>
            <person name="Huang E."/>
            <person name="Gao Y."/>
            <person name="Liu J."/>
            <person name="Shao H."/>
            <person name="Ye R."/>
            <person name="Li L."/>
            <person name="Wei W."/>
            <person name="Wang X."/>
            <person name="Wang C."/>
            <person name="Huo Q."/>
            <person name="Li W."/>
            <person name="Guo W."/>
            <person name="Chen H."/>
            <person name="Chen S."/>
            <person name="Zhou L."/>
            <person name="Zhou L."/>
            <person name="Ni X."/>
            <person name="Tian J."/>
            <person name="Zhou Y."/>
            <person name="Sheng Y."/>
            <person name="Liu T."/>
            <person name="Pan Y."/>
            <person name="Xia L."/>
            <person name="Li J."/>
            <person name="Zhao F."/>
            <person name="Cao W."/>
        </authorList>
    </citation>
    <scope>NUCLEOTIDE SEQUENCE</scope>
    <source>
        <strain evidence="6">Rmic-2018</strain>
        <tissue evidence="6">Larvae</tissue>
    </source>
</reference>
<dbReference type="InterPro" id="IPR036880">
    <property type="entry name" value="Kunitz_BPTI_sf"/>
</dbReference>
<gene>
    <name evidence="6" type="ORF">HPB51_002357</name>
</gene>
<comment type="caution">
    <text evidence="6">The sequence shown here is derived from an EMBL/GenBank/DDBJ whole genome shotgun (WGS) entry which is preliminary data.</text>
</comment>
<keyword evidence="3" id="KW-1015">Disulfide bond</keyword>
<dbReference type="GO" id="GO:0004867">
    <property type="term" value="F:serine-type endopeptidase inhibitor activity"/>
    <property type="evidence" value="ECO:0007669"/>
    <property type="project" value="UniProtKB-KW"/>
</dbReference>
<dbReference type="PANTHER" id="PTHR10083">
    <property type="entry name" value="KUNITZ-TYPE PROTEASE INHIBITOR-RELATED"/>
    <property type="match status" value="1"/>
</dbReference>
<reference evidence="6" key="1">
    <citation type="journal article" date="2020" name="Cell">
        <title>Large-Scale Comparative Analyses of Tick Genomes Elucidate Their Genetic Diversity and Vector Capacities.</title>
        <authorList>
            <consortium name="Tick Genome and Microbiome Consortium (TIGMIC)"/>
            <person name="Jia N."/>
            <person name="Wang J."/>
            <person name="Shi W."/>
            <person name="Du L."/>
            <person name="Sun Y."/>
            <person name="Zhan W."/>
            <person name="Jiang J.F."/>
            <person name="Wang Q."/>
            <person name="Zhang B."/>
            <person name="Ji P."/>
            <person name="Bell-Sakyi L."/>
            <person name="Cui X.M."/>
            <person name="Yuan T.T."/>
            <person name="Jiang B.G."/>
            <person name="Yang W.F."/>
            <person name="Lam T.T."/>
            <person name="Chang Q.C."/>
            <person name="Ding S.J."/>
            <person name="Wang X.J."/>
            <person name="Zhu J.G."/>
            <person name="Ruan X.D."/>
            <person name="Zhao L."/>
            <person name="Wei J.T."/>
            <person name="Ye R.Z."/>
            <person name="Que T.C."/>
            <person name="Du C.H."/>
            <person name="Zhou Y.H."/>
            <person name="Cheng J.X."/>
            <person name="Dai P.F."/>
            <person name="Guo W.B."/>
            <person name="Han X.H."/>
            <person name="Huang E.J."/>
            <person name="Li L.F."/>
            <person name="Wei W."/>
            <person name="Gao Y.C."/>
            <person name="Liu J.Z."/>
            <person name="Shao H.Z."/>
            <person name="Wang X."/>
            <person name="Wang C.C."/>
            <person name="Yang T.C."/>
            <person name="Huo Q.B."/>
            <person name="Li W."/>
            <person name="Chen H.Y."/>
            <person name="Chen S.E."/>
            <person name="Zhou L.G."/>
            <person name="Ni X.B."/>
            <person name="Tian J.H."/>
            <person name="Sheng Y."/>
            <person name="Liu T."/>
            <person name="Pan Y.S."/>
            <person name="Xia L.Y."/>
            <person name="Li J."/>
            <person name="Zhao F."/>
            <person name="Cao W.C."/>
        </authorList>
    </citation>
    <scope>NUCLEOTIDE SEQUENCE</scope>
    <source>
        <strain evidence="6">Rmic-2018</strain>
    </source>
</reference>
<keyword evidence="4" id="KW-0812">Transmembrane</keyword>
<keyword evidence="1" id="KW-0646">Protease inhibitor</keyword>
<evidence type="ECO:0000259" key="5">
    <source>
        <dbReference type="Pfam" id="PF00014"/>
    </source>
</evidence>
<dbReference type="PANTHER" id="PTHR10083:SF374">
    <property type="entry name" value="BPTI_KUNITZ INHIBITOR DOMAIN-CONTAINING PROTEIN"/>
    <property type="match status" value="1"/>
</dbReference>
<evidence type="ECO:0000313" key="6">
    <source>
        <dbReference type="EMBL" id="KAH8024943.1"/>
    </source>
</evidence>
<dbReference type="InterPro" id="IPR002223">
    <property type="entry name" value="Kunitz_BPTI"/>
</dbReference>
<dbReference type="Proteomes" id="UP000821866">
    <property type="component" value="Unassembled WGS sequence"/>
</dbReference>
<keyword evidence="4" id="KW-1133">Transmembrane helix</keyword>
<protein>
    <recommendedName>
        <fullName evidence="5">BPTI/Kunitz inhibitor domain-containing protein</fullName>
    </recommendedName>
</protein>
<organism evidence="6 7">
    <name type="scientific">Rhipicephalus microplus</name>
    <name type="common">Cattle tick</name>
    <name type="synonym">Boophilus microplus</name>
    <dbReference type="NCBI Taxonomy" id="6941"/>
    <lineage>
        <taxon>Eukaryota</taxon>
        <taxon>Metazoa</taxon>
        <taxon>Ecdysozoa</taxon>
        <taxon>Arthropoda</taxon>
        <taxon>Chelicerata</taxon>
        <taxon>Arachnida</taxon>
        <taxon>Acari</taxon>
        <taxon>Parasitiformes</taxon>
        <taxon>Ixodida</taxon>
        <taxon>Ixodoidea</taxon>
        <taxon>Ixodidae</taxon>
        <taxon>Rhipicephalinae</taxon>
        <taxon>Rhipicephalus</taxon>
        <taxon>Boophilus</taxon>
    </lineage>
</organism>
<evidence type="ECO:0000256" key="3">
    <source>
        <dbReference type="ARBA" id="ARBA00023157"/>
    </source>
</evidence>
<evidence type="ECO:0000256" key="4">
    <source>
        <dbReference type="SAM" id="Phobius"/>
    </source>
</evidence>
<evidence type="ECO:0000313" key="7">
    <source>
        <dbReference type="Proteomes" id="UP000821866"/>
    </source>
</evidence>
<evidence type="ECO:0000256" key="2">
    <source>
        <dbReference type="ARBA" id="ARBA00022900"/>
    </source>
</evidence>